<dbReference type="Gene3D" id="3.90.226.10">
    <property type="entry name" value="2-enoyl-CoA Hydratase, Chain A, domain 1"/>
    <property type="match status" value="1"/>
</dbReference>
<evidence type="ECO:0000256" key="7">
    <source>
        <dbReference type="HAMAP-Rule" id="MF_00444"/>
    </source>
</evidence>
<reference evidence="10" key="1">
    <citation type="submission" date="2017-08" db="EMBL/GenBank/DDBJ databases">
        <title>A dynamic microbial community with high functional redundancy inhabits the cold, oxic subseafloor aquifer.</title>
        <authorList>
            <person name="Tully B.J."/>
            <person name="Wheat C.G."/>
            <person name="Glazer B.T."/>
            <person name="Huber J.A."/>
        </authorList>
    </citation>
    <scope>NUCLEOTIDE SEQUENCE [LARGE SCALE GENOMIC DNA]</scope>
</reference>
<dbReference type="InterPro" id="IPR023562">
    <property type="entry name" value="ClpP/TepA"/>
</dbReference>
<dbReference type="GO" id="GO:0004252">
    <property type="term" value="F:serine-type endopeptidase activity"/>
    <property type="evidence" value="ECO:0007669"/>
    <property type="project" value="UniProtKB-UniRule"/>
</dbReference>
<dbReference type="GO" id="GO:0051117">
    <property type="term" value="F:ATPase binding"/>
    <property type="evidence" value="ECO:0007669"/>
    <property type="project" value="TreeGrafter"/>
</dbReference>
<dbReference type="InterPro" id="IPR029045">
    <property type="entry name" value="ClpP/crotonase-like_dom_sf"/>
</dbReference>
<evidence type="ECO:0000256" key="6">
    <source>
        <dbReference type="ARBA" id="ARBA00034021"/>
    </source>
</evidence>
<evidence type="ECO:0000256" key="3">
    <source>
        <dbReference type="ARBA" id="ARBA00022670"/>
    </source>
</evidence>
<dbReference type="AlphaFoldDB" id="A0A2A4T5Q5"/>
<evidence type="ECO:0000256" key="8">
    <source>
        <dbReference type="RuleBase" id="RU003567"/>
    </source>
</evidence>
<dbReference type="Pfam" id="PF00574">
    <property type="entry name" value="CLP_protease"/>
    <property type="match status" value="1"/>
</dbReference>
<dbReference type="GO" id="GO:0005737">
    <property type="term" value="C:cytoplasm"/>
    <property type="evidence" value="ECO:0007669"/>
    <property type="project" value="UniProtKB-SubCell"/>
</dbReference>
<evidence type="ECO:0000256" key="5">
    <source>
        <dbReference type="ARBA" id="ARBA00022825"/>
    </source>
</evidence>
<dbReference type="Proteomes" id="UP000218113">
    <property type="component" value="Unassembled WGS sequence"/>
</dbReference>
<dbReference type="GO" id="GO:0004176">
    <property type="term" value="F:ATP-dependent peptidase activity"/>
    <property type="evidence" value="ECO:0007669"/>
    <property type="project" value="InterPro"/>
</dbReference>
<dbReference type="EC" id="3.4.21.92" evidence="7"/>
<comment type="similarity">
    <text evidence="1 7 8">Belongs to the peptidase S14 family.</text>
</comment>
<dbReference type="NCBIfam" id="NF001368">
    <property type="entry name" value="PRK00277.1"/>
    <property type="match status" value="1"/>
</dbReference>
<dbReference type="SUPFAM" id="SSF52096">
    <property type="entry name" value="ClpP/crotonase"/>
    <property type="match status" value="1"/>
</dbReference>
<comment type="catalytic activity">
    <reaction evidence="6 7">
        <text>Hydrolysis of proteins to small peptides in the presence of ATP and magnesium. alpha-casein is the usual test substrate. In the absence of ATP, only oligopeptides shorter than five residues are hydrolyzed (such as succinyl-Leu-Tyr-|-NHMec, and Leu-Tyr-Leu-|-Tyr-Trp, in which cleavage of the -Tyr-|-Leu- and -Tyr-|-Trp bonds also occurs).</text>
        <dbReference type="EC" id="3.4.21.92"/>
    </reaction>
</comment>
<evidence type="ECO:0000256" key="4">
    <source>
        <dbReference type="ARBA" id="ARBA00022801"/>
    </source>
</evidence>
<dbReference type="PANTHER" id="PTHR10381">
    <property type="entry name" value="ATP-DEPENDENT CLP PROTEASE PROTEOLYTIC SUBUNIT"/>
    <property type="match status" value="1"/>
</dbReference>
<keyword evidence="2 7" id="KW-0963">Cytoplasm</keyword>
<evidence type="ECO:0000313" key="10">
    <source>
        <dbReference type="Proteomes" id="UP000218113"/>
    </source>
</evidence>
<name>A0A2A4T5Q5_9DELT</name>
<evidence type="ECO:0000256" key="2">
    <source>
        <dbReference type="ARBA" id="ARBA00022490"/>
    </source>
</evidence>
<evidence type="ECO:0000256" key="1">
    <source>
        <dbReference type="ARBA" id="ARBA00007039"/>
    </source>
</evidence>
<keyword evidence="3 7" id="KW-0645">Protease</keyword>
<dbReference type="HAMAP" id="MF_00444">
    <property type="entry name" value="ClpP"/>
    <property type="match status" value="1"/>
</dbReference>
<dbReference type="NCBIfam" id="NF009205">
    <property type="entry name" value="PRK12553.1"/>
    <property type="match status" value="1"/>
</dbReference>
<dbReference type="PRINTS" id="PR00127">
    <property type="entry name" value="CLPPROTEASEP"/>
</dbReference>
<dbReference type="EMBL" id="NVSR01000022">
    <property type="protein sequence ID" value="PCI28966.1"/>
    <property type="molecule type" value="Genomic_DNA"/>
</dbReference>
<dbReference type="GO" id="GO:0006515">
    <property type="term" value="P:protein quality control for misfolded or incompletely synthesized proteins"/>
    <property type="evidence" value="ECO:0007669"/>
    <property type="project" value="TreeGrafter"/>
</dbReference>
<keyword evidence="5 7" id="KW-0720">Serine protease</keyword>
<protein>
    <recommendedName>
        <fullName evidence="7 8">ATP-dependent Clp protease proteolytic subunit</fullName>
        <ecNumber evidence="7">3.4.21.92</ecNumber>
    </recommendedName>
    <alternativeName>
        <fullName evidence="7">Endopeptidase Clp</fullName>
    </alternativeName>
</protein>
<gene>
    <name evidence="7" type="primary">clpP</name>
    <name evidence="9" type="ORF">COB67_05090</name>
</gene>
<dbReference type="InterPro" id="IPR001907">
    <property type="entry name" value="ClpP"/>
</dbReference>
<comment type="subunit">
    <text evidence="7">Fourteen ClpP subunits assemble into 2 heptameric rings which stack back to back to give a disk-like structure with a central cavity, resembling the structure of eukaryotic proteasomes.</text>
</comment>
<organism evidence="9 10">
    <name type="scientific">SAR324 cluster bacterium</name>
    <dbReference type="NCBI Taxonomy" id="2024889"/>
    <lineage>
        <taxon>Bacteria</taxon>
        <taxon>Deltaproteobacteria</taxon>
        <taxon>SAR324 cluster</taxon>
    </lineage>
</organism>
<proteinExistence type="inferred from homology"/>
<dbReference type="GO" id="GO:0009368">
    <property type="term" value="C:endopeptidase Clp complex"/>
    <property type="evidence" value="ECO:0007669"/>
    <property type="project" value="TreeGrafter"/>
</dbReference>
<keyword evidence="4 7" id="KW-0378">Hydrolase</keyword>
<dbReference type="PANTHER" id="PTHR10381:SF70">
    <property type="entry name" value="ATP-DEPENDENT CLP PROTEASE PROTEOLYTIC SUBUNIT"/>
    <property type="match status" value="1"/>
</dbReference>
<comment type="subcellular location">
    <subcellularLocation>
        <location evidence="7">Cytoplasm</location>
    </subcellularLocation>
</comment>
<comment type="caution">
    <text evidence="7">Lacks conserved residue(s) required for the propagation of feature annotation.</text>
</comment>
<sequence length="195" mass="21459">MSVPYVIEQTNRGERSYDIYSRLLKDRIVFLGDEINSYTANVVLAQLLFLEADKPDADISFYINSPGGSVTAGLAIYDTIQYIQPDVQTICVGQAGNIASILLAAGAPGKRIALSNANILLRQPMGGIGGQASDIAIQTREISRIRNKLVDILAKHTGQDREKLMQDTERDFYLTSQEAVEYGIIDSTMEKRNSV</sequence>
<dbReference type="FunFam" id="3.90.226.10:FF:000001">
    <property type="entry name" value="ATP-dependent Clp protease proteolytic subunit"/>
    <property type="match status" value="1"/>
</dbReference>
<accession>A0A2A4T5Q5</accession>
<comment type="caution">
    <text evidence="9">The sequence shown here is derived from an EMBL/GenBank/DDBJ whole genome shotgun (WGS) entry which is preliminary data.</text>
</comment>
<evidence type="ECO:0000313" key="9">
    <source>
        <dbReference type="EMBL" id="PCI28966.1"/>
    </source>
</evidence>
<dbReference type="CDD" id="cd07017">
    <property type="entry name" value="S14_ClpP_2"/>
    <property type="match status" value="1"/>
</dbReference>
<comment type="function">
    <text evidence="7">Cleaves peptides in various proteins in a process that requires ATP hydrolysis. Has a chymotrypsin-like activity. Plays a major role in the degradation of misfolded proteins.</text>
</comment>